<evidence type="ECO:0000256" key="8">
    <source>
        <dbReference type="ARBA" id="ARBA00023002"/>
    </source>
</evidence>
<evidence type="ECO:0000313" key="14">
    <source>
        <dbReference type="EMBL" id="CZT25335.1"/>
    </source>
</evidence>
<dbReference type="RefSeq" id="XP_023632058.1">
    <property type="nucleotide sequence ID" value="XM_023776290.1"/>
</dbReference>
<evidence type="ECO:0000256" key="9">
    <source>
        <dbReference type="ARBA" id="ARBA00030073"/>
    </source>
</evidence>
<dbReference type="AlphaFoldDB" id="A0A2D3VH22"/>
<organism evidence="14 15">
    <name type="scientific">Ramularia collo-cygni</name>
    <dbReference type="NCBI Taxonomy" id="112498"/>
    <lineage>
        <taxon>Eukaryota</taxon>
        <taxon>Fungi</taxon>
        <taxon>Dikarya</taxon>
        <taxon>Ascomycota</taxon>
        <taxon>Pezizomycotina</taxon>
        <taxon>Dothideomycetes</taxon>
        <taxon>Dothideomycetidae</taxon>
        <taxon>Mycosphaerellales</taxon>
        <taxon>Mycosphaerellaceae</taxon>
        <taxon>Ramularia</taxon>
    </lineage>
</organism>
<evidence type="ECO:0000256" key="5">
    <source>
        <dbReference type="ARBA" id="ARBA00015035"/>
    </source>
</evidence>
<proteinExistence type="inferred from homology"/>
<evidence type="ECO:0000256" key="12">
    <source>
        <dbReference type="ARBA" id="ARBA00049020"/>
    </source>
</evidence>
<evidence type="ECO:0000313" key="15">
    <source>
        <dbReference type="Proteomes" id="UP000225277"/>
    </source>
</evidence>
<keyword evidence="8" id="KW-0560">Oxidoreductase</keyword>
<dbReference type="GeneID" id="35606096"/>
<dbReference type="EMBL" id="FJUY01000026">
    <property type="protein sequence ID" value="CZT25335.1"/>
    <property type="molecule type" value="Genomic_DNA"/>
</dbReference>
<evidence type="ECO:0000256" key="4">
    <source>
        <dbReference type="ARBA" id="ARBA00012851"/>
    </source>
</evidence>
<dbReference type="Gene3D" id="3.40.430.10">
    <property type="entry name" value="Dihydrofolate Reductase, subunit A"/>
    <property type="match status" value="1"/>
</dbReference>
<comment type="catalytic activity">
    <reaction evidence="11">
        <text>2,5-diamino-6-(1-D-ribitylamino)pyrimidin-4(3H)-one 5'-phosphate + NAD(+) = 2,5-diamino-6-(1-D-ribosylamino)pyrimidin-4(3H)-one 5'-phosphate + NADH + H(+)</text>
        <dbReference type="Rhea" id="RHEA:27274"/>
        <dbReference type="ChEBI" id="CHEBI:15378"/>
        <dbReference type="ChEBI" id="CHEBI:57540"/>
        <dbReference type="ChEBI" id="CHEBI:57945"/>
        <dbReference type="ChEBI" id="CHEBI:58890"/>
        <dbReference type="ChEBI" id="CHEBI:59545"/>
        <dbReference type="EC" id="1.1.1.302"/>
    </reaction>
</comment>
<dbReference type="InterPro" id="IPR050765">
    <property type="entry name" value="Riboflavin_Biosynth_HTPR"/>
</dbReference>
<dbReference type="STRING" id="112498.A0A2D3VH22"/>
<evidence type="ECO:0000256" key="2">
    <source>
        <dbReference type="ARBA" id="ARBA00005104"/>
    </source>
</evidence>
<comment type="similarity">
    <text evidence="3">Belongs to the HTP reductase family.</text>
</comment>
<reference evidence="14 15" key="1">
    <citation type="submission" date="2016-03" db="EMBL/GenBank/DDBJ databases">
        <authorList>
            <person name="Ploux O."/>
        </authorList>
    </citation>
    <scope>NUCLEOTIDE SEQUENCE [LARGE SCALE GENOMIC DNA]</scope>
    <source>
        <strain evidence="14 15">URUG2</strain>
    </source>
</reference>
<evidence type="ECO:0000256" key="7">
    <source>
        <dbReference type="ARBA" id="ARBA00022857"/>
    </source>
</evidence>
<name>A0A2D3VH22_9PEZI</name>
<evidence type="ECO:0000256" key="11">
    <source>
        <dbReference type="ARBA" id="ARBA00047550"/>
    </source>
</evidence>
<dbReference type="EC" id="1.1.1.302" evidence="4"/>
<evidence type="ECO:0000256" key="3">
    <source>
        <dbReference type="ARBA" id="ARBA00009723"/>
    </source>
</evidence>
<accession>A0A2D3VH22</accession>
<comment type="function">
    <text evidence="1">Catalyzes an early step in riboflavin biosynthesis, the NADPH-dependent reduction of the ribose side chain of 2,5-diamino-6-ribosylamino-4(3H)-pyrimidinone 5'-phosphate, yielding 2,5-diamino-6-ribitylamino-4(3H)-pyrimidinone 5'-phosphate.</text>
</comment>
<evidence type="ECO:0000256" key="10">
    <source>
        <dbReference type="ARBA" id="ARBA00031630"/>
    </source>
</evidence>
<evidence type="ECO:0000259" key="13">
    <source>
        <dbReference type="Pfam" id="PF01872"/>
    </source>
</evidence>
<keyword evidence="15" id="KW-1185">Reference proteome</keyword>
<dbReference type="Proteomes" id="UP000225277">
    <property type="component" value="Unassembled WGS sequence"/>
</dbReference>
<dbReference type="PANTHER" id="PTHR38011:SF7">
    <property type="entry name" value="2,5-DIAMINO-6-RIBOSYLAMINO-4(3H)-PYRIMIDINONE 5'-PHOSPHATE REDUCTASE"/>
    <property type="match status" value="1"/>
</dbReference>
<gene>
    <name evidence="14" type="ORF">RCC_11063</name>
</gene>
<dbReference type="GO" id="GO:0009231">
    <property type="term" value="P:riboflavin biosynthetic process"/>
    <property type="evidence" value="ECO:0007669"/>
    <property type="project" value="UniProtKB-KW"/>
</dbReference>
<evidence type="ECO:0000256" key="1">
    <source>
        <dbReference type="ARBA" id="ARBA00003555"/>
    </source>
</evidence>
<feature type="domain" description="Bacterial bifunctional deaminase-reductase C-terminal" evidence="13">
    <location>
        <begin position="31"/>
        <end position="255"/>
    </location>
</feature>
<keyword evidence="6" id="KW-0686">Riboflavin biosynthesis</keyword>
<dbReference type="SUPFAM" id="SSF53597">
    <property type="entry name" value="Dihydrofolate reductase-like"/>
    <property type="match status" value="1"/>
</dbReference>
<dbReference type="InterPro" id="IPR002734">
    <property type="entry name" value="RibDG_C"/>
</dbReference>
<comment type="pathway">
    <text evidence="2">Cofactor biosynthesis; riboflavin biosynthesis.</text>
</comment>
<dbReference type="Pfam" id="PF01872">
    <property type="entry name" value="RibD_C"/>
    <property type="match status" value="1"/>
</dbReference>
<dbReference type="GO" id="GO:0008703">
    <property type="term" value="F:5-amino-6-(5-phosphoribosylamino)uracil reductase activity"/>
    <property type="evidence" value="ECO:0007669"/>
    <property type="project" value="InterPro"/>
</dbReference>
<keyword evidence="7" id="KW-0521">NADP</keyword>
<sequence length="277" mass="30349">MSEVHELSHEDLTFLEDFMPKRIDDDANELPYTTLTWAQSLDGKIALGRGLRTQLSGVESRSMTHYLRARHDAILVGRATAEVDNPSLNCRYPGASFDDQPQPVILDMDGRWAVQGPTSKVHGLATTKQGKFPWRIGGQDVPGHTFIAAVETDRHNITTISVPKQAGRLAWRDILKAIKKQGVNSVMIEGGAQVIQDLLALPQLVDAVIITVAPTFLGSTGISISPAERRSSTGEIINAAWLENMRSRPFGNDIVTCGRLAREIPSSPGRSFDIAMR</sequence>
<evidence type="ECO:0000256" key="6">
    <source>
        <dbReference type="ARBA" id="ARBA00022619"/>
    </source>
</evidence>
<protein>
    <recommendedName>
        <fullName evidence="5">2,5-diamino-6-ribosylamino-4(3H)-pyrimidinone 5'-phosphate reductase</fullName>
        <ecNumber evidence="4">1.1.1.302</ecNumber>
    </recommendedName>
    <alternativeName>
        <fullName evidence="10">2,5-diamino-6-(5-phospho-D-ribosylamino)pyrimidin-4(3H)-one reductase</fullName>
    </alternativeName>
    <alternativeName>
        <fullName evidence="9">2,5-diamino-6-ribitylamino-4(3H)-pyrimidinone 5'-phosphate synthase</fullName>
    </alternativeName>
</protein>
<dbReference type="InterPro" id="IPR024072">
    <property type="entry name" value="DHFR-like_dom_sf"/>
</dbReference>
<dbReference type="PANTHER" id="PTHR38011">
    <property type="entry name" value="DIHYDROFOLATE REDUCTASE FAMILY PROTEIN (AFU_ORTHOLOGUE AFUA_8G06820)"/>
    <property type="match status" value="1"/>
</dbReference>
<comment type="catalytic activity">
    <reaction evidence="12">
        <text>2,5-diamino-6-(1-D-ribitylamino)pyrimidin-4(3H)-one 5'-phosphate + NADP(+) = 2,5-diamino-6-(1-D-ribosylamino)pyrimidin-4(3H)-one 5'-phosphate + NADPH + H(+)</text>
        <dbReference type="Rhea" id="RHEA:27278"/>
        <dbReference type="ChEBI" id="CHEBI:15378"/>
        <dbReference type="ChEBI" id="CHEBI:57783"/>
        <dbReference type="ChEBI" id="CHEBI:58349"/>
        <dbReference type="ChEBI" id="CHEBI:58890"/>
        <dbReference type="ChEBI" id="CHEBI:59545"/>
        <dbReference type="EC" id="1.1.1.302"/>
    </reaction>
</comment>
<dbReference type="OrthoDB" id="5432at2759"/>